<sequence length="100" mass="10295">GHPFNTTPPDFPTSAPSSTLPHNVAAGSFLASAILSLPHATTASCTSSLFACLLSLDPIPPTHIYNASAHAVGVEEVTPPFHDTTARSTTLIEASIDDTV</sequence>
<dbReference type="EMBL" id="BTGU01005982">
    <property type="protein sequence ID" value="GMN33114.1"/>
    <property type="molecule type" value="Genomic_DNA"/>
</dbReference>
<proteinExistence type="predicted"/>
<feature type="non-terminal residue" evidence="1">
    <location>
        <position position="1"/>
    </location>
</feature>
<keyword evidence="2" id="KW-1185">Reference proteome</keyword>
<organism evidence="1 2">
    <name type="scientific">Ficus carica</name>
    <name type="common">Common fig</name>
    <dbReference type="NCBI Taxonomy" id="3494"/>
    <lineage>
        <taxon>Eukaryota</taxon>
        <taxon>Viridiplantae</taxon>
        <taxon>Streptophyta</taxon>
        <taxon>Embryophyta</taxon>
        <taxon>Tracheophyta</taxon>
        <taxon>Spermatophyta</taxon>
        <taxon>Magnoliopsida</taxon>
        <taxon>eudicotyledons</taxon>
        <taxon>Gunneridae</taxon>
        <taxon>Pentapetalae</taxon>
        <taxon>rosids</taxon>
        <taxon>fabids</taxon>
        <taxon>Rosales</taxon>
        <taxon>Moraceae</taxon>
        <taxon>Ficeae</taxon>
        <taxon>Ficus</taxon>
    </lineage>
</organism>
<accession>A0AA88DBU3</accession>
<dbReference type="AlphaFoldDB" id="A0AA88DBU3"/>
<reference evidence="1" key="1">
    <citation type="submission" date="2023-07" db="EMBL/GenBank/DDBJ databases">
        <title>draft genome sequence of fig (Ficus carica).</title>
        <authorList>
            <person name="Takahashi T."/>
            <person name="Nishimura K."/>
        </authorList>
    </citation>
    <scope>NUCLEOTIDE SEQUENCE</scope>
</reference>
<dbReference type="Proteomes" id="UP001187192">
    <property type="component" value="Unassembled WGS sequence"/>
</dbReference>
<gene>
    <name evidence="1" type="ORF">TIFTF001_048245</name>
</gene>
<protein>
    <submittedName>
        <fullName evidence="1">Uncharacterized protein</fullName>
    </submittedName>
</protein>
<comment type="caution">
    <text evidence="1">The sequence shown here is derived from an EMBL/GenBank/DDBJ whole genome shotgun (WGS) entry which is preliminary data.</text>
</comment>
<evidence type="ECO:0000313" key="2">
    <source>
        <dbReference type="Proteomes" id="UP001187192"/>
    </source>
</evidence>
<evidence type="ECO:0000313" key="1">
    <source>
        <dbReference type="EMBL" id="GMN33114.1"/>
    </source>
</evidence>
<name>A0AA88DBU3_FICCA</name>